<reference evidence="9" key="1">
    <citation type="submission" date="2020-03" db="EMBL/GenBank/DDBJ databases">
        <title>Solimonas marina sp. nov., isolated from deep seawater of the Pacific Ocean.</title>
        <authorList>
            <person name="Liu X."/>
            <person name="Lai Q."/>
            <person name="Sun F."/>
            <person name="Gai Y."/>
            <person name="Li G."/>
            <person name="Shao Z."/>
        </authorList>
    </citation>
    <scope>NUCLEOTIDE SEQUENCE</scope>
    <source>
        <strain evidence="9">C16B3</strain>
    </source>
</reference>
<evidence type="ECO:0000313" key="9">
    <source>
        <dbReference type="EMBL" id="NKF23566.1"/>
    </source>
</evidence>
<dbReference type="Gene3D" id="3.30.560.10">
    <property type="entry name" value="Glucose Oxidase, domain 3"/>
    <property type="match status" value="1"/>
</dbReference>
<dbReference type="GO" id="GO:0008812">
    <property type="term" value="F:choline dehydrogenase activity"/>
    <property type="evidence" value="ECO:0007669"/>
    <property type="project" value="UniProtKB-EC"/>
</dbReference>
<dbReference type="Pfam" id="PF05199">
    <property type="entry name" value="GMC_oxred_C"/>
    <property type="match status" value="1"/>
</dbReference>
<gene>
    <name evidence="9" type="ORF">G7Y82_14700</name>
</gene>
<evidence type="ECO:0000256" key="3">
    <source>
        <dbReference type="ARBA" id="ARBA00022630"/>
    </source>
</evidence>
<evidence type="ECO:0000256" key="6">
    <source>
        <dbReference type="RuleBase" id="RU003968"/>
    </source>
</evidence>
<comment type="caution">
    <text evidence="9">The sequence shown here is derived from an EMBL/GenBank/DDBJ whole genome shotgun (WGS) entry which is preliminary data.</text>
</comment>
<proteinExistence type="inferred from homology"/>
<dbReference type="PIRSF" id="PIRSF000137">
    <property type="entry name" value="Alcohol_oxidase"/>
    <property type="match status" value="1"/>
</dbReference>
<keyword evidence="10" id="KW-1185">Reference proteome</keyword>
<dbReference type="EC" id="1.1.99.1" evidence="9"/>
<dbReference type="PROSITE" id="PS00623">
    <property type="entry name" value="GMC_OXRED_1"/>
    <property type="match status" value="1"/>
</dbReference>
<evidence type="ECO:0000256" key="4">
    <source>
        <dbReference type="ARBA" id="ARBA00022827"/>
    </source>
</evidence>
<accession>A0A969WDV0</accession>
<keyword evidence="4 5" id="KW-0274">FAD</keyword>
<evidence type="ECO:0000256" key="2">
    <source>
        <dbReference type="ARBA" id="ARBA00010790"/>
    </source>
</evidence>
<dbReference type="Gene3D" id="3.50.50.60">
    <property type="entry name" value="FAD/NAD(P)-binding domain"/>
    <property type="match status" value="1"/>
</dbReference>
<evidence type="ECO:0000256" key="5">
    <source>
        <dbReference type="PIRSR" id="PIRSR000137-2"/>
    </source>
</evidence>
<evidence type="ECO:0000259" key="8">
    <source>
        <dbReference type="PROSITE" id="PS00624"/>
    </source>
</evidence>
<dbReference type="SUPFAM" id="SSF51905">
    <property type="entry name" value="FAD/NAD(P)-binding domain"/>
    <property type="match status" value="1"/>
</dbReference>
<evidence type="ECO:0000313" key="10">
    <source>
        <dbReference type="Proteomes" id="UP000653472"/>
    </source>
</evidence>
<dbReference type="Pfam" id="PF00732">
    <property type="entry name" value="GMC_oxred_N"/>
    <property type="match status" value="1"/>
</dbReference>
<dbReference type="InterPro" id="IPR007867">
    <property type="entry name" value="GMC_OxRtase_C"/>
</dbReference>
<dbReference type="PANTHER" id="PTHR11552">
    <property type="entry name" value="GLUCOSE-METHANOL-CHOLINE GMC OXIDOREDUCTASE"/>
    <property type="match status" value="1"/>
</dbReference>
<feature type="binding site" evidence="5">
    <location>
        <begin position="89"/>
        <end position="92"/>
    </location>
    <ligand>
        <name>FAD</name>
        <dbReference type="ChEBI" id="CHEBI:57692"/>
    </ligand>
</feature>
<dbReference type="GO" id="GO:0050660">
    <property type="term" value="F:flavin adenine dinucleotide binding"/>
    <property type="evidence" value="ECO:0007669"/>
    <property type="project" value="InterPro"/>
</dbReference>
<evidence type="ECO:0000256" key="1">
    <source>
        <dbReference type="ARBA" id="ARBA00001974"/>
    </source>
</evidence>
<feature type="domain" description="Glucose-methanol-choline oxidoreductase N-terminal" evidence="8">
    <location>
        <begin position="251"/>
        <end position="265"/>
    </location>
</feature>
<dbReference type="InterPro" id="IPR036188">
    <property type="entry name" value="FAD/NAD-bd_sf"/>
</dbReference>
<evidence type="ECO:0000259" key="7">
    <source>
        <dbReference type="PROSITE" id="PS00623"/>
    </source>
</evidence>
<dbReference type="NCBIfam" id="NF002550">
    <property type="entry name" value="PRK02106.1"/>
    <property type="match status" value="1"/>
</dbReference>
<dbReference type="EMBL" id="JAAVXB010000008">
    <property type="protein sequence ID" value="NKF23566.1"/>
    <property type="molecule type" value="Genomic_DNA"/>
</dbReference>
<keyword evidence="9" id="KW-0560">Oxidoreductase</keyword>
<keyword evidence="3 6" id="KW-0285">Flavoprotein</keyword>
<feature type="domain" description="Glucose-methanol-choline oxidoreductase N-terminal" evidence="7">
    <location>
        <begin position="79"/>
        <end position="102"/>
    </location>
</feature>
<dbReference type="InterPro" id="IPR000172">
    <property type="entry name" value="GMC_OxRdtase_N"/>
</dbReference>
<dbReference type="AlphaFoldDB" id="A0A969WDV0"/>
<dbReference type="PROSITE" id="PS00624">
    <property type="entry name" value="GMC_OXRED_2"/>
    <property type="match status" value="1"/>
</dbReference>
<sequence>MFDFIVIGAGSAGCVLANRLSANGQHRVLVMEAGGADRHPMIHVPMGIRWLVGNPQTDWRFRTEAEPGLGGRSQPWPRGRMLGGSSSLNGLVYVRGFPADYDEWAENGCNGWSWADVLPYFLKSEGNRRGASELHNDRGPLPVIPATIRNPLCDAFVAAGRDTGYGVTDDFNGPQPEGLGFFDSTRLNGRRQSTAVAFLHPARGRPNLRVETHAQATRVLFEGRRAIGVEYVRAGRTLRAYASREVILSGGAVNSPQLLLLSGVGPADDLREMGIDVVHDAPDVGRQLQEHLDVVLEYECLQPVTAYQYVPRHRQWLAAAQWALTRGGFASDLLLPVGGFLRSRDGLRAPDVQLHLILALPRTPDRPVPDREGFGIHVCNLQPDSRGQIRLASPDPLAHPIIEPRFLSVRDDIVPIRDGIRAARKIAASAAMRPFSGREMEPGAAVQDDDALDAFIRDKAETVFHPTSSCRMGGDAASVVDPQLRVRGVAGLRVADASVMPRVPRANTNAPTIMIAEKAADMILAAAHSP</sequence>
<dbReference type="SUPFAM" id="SSF54373">
    <property type="entry name" value="FAD-linked reductases, C-terminal domain"/>
    <property type="match status" value="1"/>
</dbReference>
<comment type="similarity">
    <text evidence="2 6">Belongs to the GMC oxidoreductase family.</text>
</comment>
<organism evidence="9 10">
    <name type="scientific">Solimonas marina</name>
    <dbReference type="NCBI Taxonomy" id="2714601"/>
    <lineage>
        <taxon>Bacteria</taxon>
        <taxon>Pseudomonadati</taxon>
        <taxon>Pseudomonadota</taxon>
        <taxon>Gammaproteobacteria</taxon>
        <taxon>Nevskiales</taxon>
        <taxon>Nevskiaceae</taxon>
        <taxon>Solimonas</taxon>
    </lineage>
</organism>
<dbReference type="Proteomes" id="UP000653472">
    <property type="component" value="Unassembled WGS sequence"/>
</dbReference>
<comment type="cofactor">
    <cofactor evidence="1 5">
        <name>FAD</name>
        <dbReference type="ChEBI" id="CHEBI:57692"/>
    </cofactor>
</comment>
<name>A0A969WDV0_9GAMM</name>
<dbReference type="InterPro" id="IPR012132">
    <property type="entry name" value="GMC_OxRdtase"/>
</dbReference>
<dbReference type="PANTHER" id="PTHR11552:SF147">
    <property type="entry name" value="CHOLINE DEHYDROGENASE, MITOCHONDRIAL"/>
    <property type="match status" value="1"/>
</dbReference>
<protein>
    <submittedName>
        <fullName evidence="9">Choline dehydrogenase</fullName>
        <ecNumber evidence="9">1.1.99.1</ecNumber>
    </submittedName>
</protein>